<sequence length="116" mass="12749">MQQKKHKLSENESQYVLKVVQLKDKALLRSFGVHDSGDEESDSGSETDPECEEAPPGADKSMTAHKDNTNQTSSKNMDGAQEGSAGCSVEETSVLPHQFQLPDYLNSDETMKLTNM</sequence>
<dbReference type="Proteomes" id="UP001163046">
    <property type="component" value="Unassembled WGS sequence"/>
</dbReference>
<feature type="region of interest" description="Disordered" evidence="1">
    <location>
        <begin position="31"/>
        <end position="96"/>
    </location>
</feature>
<comment type="caution">
    <text evidence="2">The sequence shown here is derived from an EMBL/GenBank/DDBJ whole genome shotgun (WGS) entry which is preliminary data.</text>
</comment>
<name>A0A9W9ZSX6_9CNID</name>
<evidence type="ECO:0000313" key="2">
    <source>
        <dbReference type="EMBL" id="KAJ7386900.1"/>
    </source>
</evidence>
<feature type="compositionally biased region" description="Acidic residues" evidence="1">
    <location>
        <begin position="37"/>
        <end position="53"/>
    </location>
</feature>
<protein>
    <submittedName>
        <fullName evidence="2">Uncharacterized protein</fullName>
    </submittedName>
</protein>
<proteinExistence type="predicted"/>
<dbReference type="AlphaFoldDB" id="A0A9W9ZSX6"/>
<evidence type="ECO:0000256" key="1">
    <source>
        <dbReference type="SAM" id="MobiDB-lite"/>
    </source>
</evidence>
<accession>A0A9W9ZSX6</accession>
<evidence type="ECO:0000313" key="3">
    <source>
        <dbReference type="Proteomes" id="UP001163046"/>
    </source>
</evidence>
<gene>
    <name evidence="2" type="ORF">OS493_006934</name>
</gene>
<reference evidence="2" key="1">
    <citation type="submission" date="2023-01" db="EMBL/GenBank/DDBJ databases">
        <title>Genome assembly of the deep-sea coral Lophelia pertusa.</title>
        <authorList>
            <person name="Herrera S."/>
            <person name="Cordes E."/>
        </authorList>
    </citation>
    <scope>NUCLEOTIDE SEQUENCE</scope>
    <source>
        <strain evidence="2">USNM1676648</strain>
        <tissue evidence="2">Polyp</tissue>
    </source>
</reference>
<organism evidence="2 3">
    <name type="scientific">Desmophyllum pertusum</name>
    <dbReference type="NCBI Taxonomy" id="174260"/>
    <lineage>
        <taxon>Eukaryota</taxon>
        <taxon>Metazoa</taxon>
        <taxon>Cnidaria</taxon>
        <taxon>Anthozoa</taxon>
        <taxon>Hexacorallia</taxon>
        <taxon>Scleractinia</taxon>
        <taxon>Caryophylliina</taxon>
        <taxon>Caryophylliidae</taxon>
        <taxon>Desmophyllum</taxon>
    </lineage>
</organism>
<dbReference type="EMBL" id="MU825875">
    <property type="protein sequence ID" value="KAJ7386900.1"/>
    <property type="molecule type" value="Genomic_DNA"/>
</dbReference>
<keyword evidence="3" id="KW-1185">Reference proteome</keyword>